<sequence>MKSAIKAAFYLLTLIIVANSHAGTLKNDKSEQLLNDIREDISGTLNSIAEIESQGDWTVYLSQTDGRLVRMGMVIEPSTDTVLSVAADGAAKSMGLLAGDVITSIKVNGKSFDKNLSSAQFTHGDELEIIILRNGDMFTFAQQIESSFVPKWQLYSSTQDSLGTTIKTTSSKRLSMNLQSQQSIALLQKLKGRINYMLSEIYKLESREGNVLDLDLSKVARVSTELGVTVDSNNKVLSVKKNSNAKKVGVQIGDIIEGISLNEDSQFSNKLTSVKLKPGDNFKLDVLRGGRRALLRGTIIPIVNPSWSMSVKERPEYNEGDCGTITTIYDPPASWFLFTARIAKINGDRVIGSGLSYTLRAGMNQLKIFEEIPVSETGFSLSKSYRAYPRSKTINFYVKPNKKYYLGSKLIKSKRQKTRNGEYWEPYVWKVEDYECSLDE</sequence>
<feature type="signal peptide" evidence="1">
    <location>
        <begin position="1"/>
        <end position="22"/>
    </location>
</feature>
<dbReference type="KEGG" id="kge:TQ33_1214"/>
<evidence type="ECO:0000256" key="1">
    <source>
        <dbReference type="SAM" id="SignalP"/>
    </source>
</evidence>
<keyword evidence="3" id="KW-1185">Reference proteome</keyword>
<feature type="chain" id="PRO_5002508937" description="PDZ domain-containing protein" evidence="1">
    <location>
        <begin position="23"/>
        <end position="440"/>
    </location>
</feature>
<name>A0A0F6RC73_9GAMM</name>
<dbReference type="InterPro" id="IPR036034">
    <property type="entry name" value="PDZ_sf"/>
</dbReference>
<evidence type="ECO:0000313" key="3">
    <source>
        <dbReference type="Proteomes" id="UP000034071"/>
    </source>
</evidence>
<keyword evidence="1" id="KW-0732">Signal</keyword>
<proteinExistence type="predicted"/>
<accession>A0A0F6RC73</accession>
<dbReference type="SUPFAM" id="SSF50156">
    <property type="entry name" value="PDZ domain-like"/>
    <property type="match status" value="2"/>
</dbReference>
<evidence type="ECO:0000313" key="2">
    <source>
        <dbReference type="EMBL" id="AKE52173.1"/>
    </source>
</evidence>
<dbReference type="AlphaFoldDB" id="A0A0F6RC73"/>
<dbReference type="OrthoDB" id="6402251at2"/>
<evidence type="ECO:0008006" key="4">
    <source>
        <dbReference type="Google" id="ProtNLM"/>
    </source>
</evidence>
<organism evidence="2 3">
    <name type="scientific">Kangiella geojedonensis</name>
    <dbReference type="NCBI Taxonomy" id="914150"/>
    <lineage>
        <taxon>Bacteria</taxon>
        <taxon>Pseudomonadati</taxon>
        <taxon>Pseudomonadota</taxon>
        <taxon>Gammaproteobacteria</taxon>
        <taxon>Kangiellales</taxon>
        <taxon>Kangiellaceae</taxon>
        <taxon>Kangiella</taxon>
    </lineage>
</organism>
<dbReference type="Proteomes" id="UP000034071">
    <property type="component" value="Chromosome"/>
</dbReference>
<dbReference type="EMBL" id="CP010975">
    <property type="protein sequence ID" value="AKE52173.1"/>
    <property type="molecule type" value="Genomic_DNA"/>
</dbReference>
<dbReference type="Gene3D" id="2.30.42.10">
    <property type="match status" value="2"/>
</dbReference>
<dbReference type="RefSeq" id="WP_046561273.1">
    <property type="nucleotide sequence ID" value="NZ_CP010975.1"/>
</dbReference>
<gene>
    <name evidence="2" type="ORF">TQ33_1214</name>
</gene>
<dbReference type="HOGENOM" id="CLU_622243_0_0_6"/>
<protein>
    <recommendedName>
        <fullName evidence="4">PDZ domain-containing protein</fullName>
    </recommendedName>
</protein>
<reference evidence="2 3" key="1">
    <citation type="submission" date="2015-02" db="EMBL/GenBank/DDBJ databases">
        <title>Complete genome sequence of Kangiella geojedonensis strain YCS-5T.</title>
        <authorList>
            <person name="Kim K.M."/>
        </authorList>
    </citation>
    <scope>NUCLEOTIDE SEQUENCE [LARGE SCALE GENOMIC DNA]</scope>
    <source>
        <strain evidence="2 3">YCS-5</strain>
    </source>
</reference>
<dbReference type="STRING" id="914150.TQ33_1214"/>